<dbReference type="PANTHER" id="PTHR35038">
    <property type="entry name" value="DISSIMILATORY SULFITE REDUCTASE SIRA"/>
    <property type="match status" value="1"/>
</dbReference>
<proteinExistence type="predicted"/>
<dbReference type="Gene3D" id="1.10.1130.10">
    <property type="entry name" value="Flavocytochrome C3, Chain A"/>
    <property type="match status" value="1"/>
</dbReference>
<reference evidence="2" key="1">
    <citation type="journal article" date="2015" name="Nature">
        <title>Complex archaea that bridge the gap between prokaryotes and eukaryotes.</title>
        <authorList>
            <person name="Spang A."/>
            <person name="Saw J.H."/>
            <person name="Jorgensen S.L."/>
            <person name="Zaremba-Niedzwiedzka K."/>
            <person name="Martijn J."/>
            <person name="Lind A.E."/>
            <person name="van Eijk R."/>
            <person name="Schleper C."/>
            <person name="Guy L."/>
            <person name="Ettema T.J."/>
        </authorList>
    </citation>
    <scope>NUCLEOTIDE SEQUENCE</scope>
</reference>
<sequence length="610" mass="68795">MFKRSLTIIIIFFLLLFLSGTLPEIFSDDDQNKGCLLCHQGIESIGEKHEELSCEDCHQGNPKSTTKDAAHAELYKNPGDLNIVDETCGICHEDLVSRVKKSLHASMAGVISGTRYLWAAQKNKNATYAVRPVKDEDGNIPKNLGALETLQSIPRYMDSKQPVDDYLRNQCLRCHLWTEGAKRAGDYRSSGCSACHVLYADDGLSRSGDKTIPKDKPDHPLRHEITSKIPAEQCVHCHNRGGRTGVSFLGMMESDGYGTPFRDDGTKQPKLHGKNYNFLQMDLHYEAGLQCIDCHTSNDMHGDGNIYSKREQGVEIECSDCHGNTEKYSNLKTSRGNPLTNLMRQNKEVVLKSKMDGKLYRVTQPKALLERDKLPVAMQIEQHMNKLECYACHSSWAPQCYGCHAKMDMRQKGYDWVDESKEATFGWQESRSYLRWETPALGINSEGKVSPFIPGCQAIFTRIGEDGKAKELNKVYETAQGYSGIAHNPIQPHTISRVPRTCENCHSEPKALGLGSGHYISQFNGLDIPFELERIVDEEGNQIQATSHVNARPFNKEELEKINRINVCLACHKESDSTFWKDVKKKWGEAKNNKIHQDILNRILKKATDK</sequence>
<gene>
    <name evidence="2" type="ORF">LCGC14_0689900</name>
</gene>
<dbReference type="SUPFAM" id="SSF48695">
    <property type="entry name" value="Multiheme cytochromes"/>
    <property type="match status" value="1"/>
</dbReference>
<dbReference type="PANTHER" id="PTHR35038:SF8">
    <property type="entry name" value="C-TYPE POLYHEME CYTOCHROME OMCC"/>
    <property type="match status" value="1"/>
</dbReference>
<dbReference type="InterPro" id="IPR051829">
    <property type="entry name" value="Multiheme_Cytochr_ET"/>
</dbReference>
<protein>
    <submittedName>
        <fullName evidence="2">Uncharacterized protein</fullName>
    </submittedName>
</protein>
<dbReference type="AlphaFoldDB" id="A0A0F9TTN6"/>
<dbReference type="Gene3D" id="3.90.10.10">
    <property type="entry name" value="Cytochrome C3"/>
    <property type="match status" value="1"/>
</dbReference>
<name>A0A0F9TTN6_9ZZZZ</name>
<organism evidence="2">
    <name type="scientific">marine sediment metagenome</name>
    <dbReference type="NCBI Taxonomy" id="412755"/>
    <lineage>
        <taxon>unclassified sequences</taxon>
        <taxon>metagenomes</taxon>
        <taxon>ecological metagenomes</taxon>
    </lineage>
</organism>
<dbReference type="InterPro" id="IPR036280">
    <property type="entry name" value="Multihaem_cyt_sf"/>
</dbReference>
<keyword evidence="1" id="KW-0732">Signal</keyword>
<evidence type="ECO:0000313" key="2">
    <source>
        <dbReference type="EMBL" id="KKN44748.1"/>
    </source>
</evidence>
<dbReference type="EMBL" id="LAZR01001432">
    <property type="protein sequence ID" value="KKN44748.1"/>
    <property type="molecule type" value="Genomic_DNA"/>
</dbReference>
<evidence type="ECO:0000256" key="1">
    <source>
        <dbReference type="ARBA" id="ARBA00022729"/>
    </source>
</evidence>
<accession>A0A0F9TTN6</accession>
<comment type="caution">
    <text evidence="2">The sequence shown here is derived from an EMBL/GenBank/DDBJ whole genome shotgun (WGS) entry which is preliminary data.</text>
</comment>
<dbReference type="GO" id="GO:0016491">
    <property type="term" value="F:oxidoreductase activity"/>
    <property type="evidence" value="ECO:0007669"/>
    <property type="project" value="TreeGrafter"/>
</dbReference>